<organism evidence="2 3">
    <name type="scientific">Plakobranchus ocellatus</name>
    <dbReference type="NCBI Taxonomy" id="259542"/>
    <lineage>
        <taxon>Eukaryota</taxon>
        <taxon>Metazoa</taxon>
        <taxon>Spiralia</taxon>
        <taxon>Lophotrochozoa</taxon>
        <taxon>Mollusca</taxon>
        <taxon>Gastropoda</taxon>
        <taxon>Heterobranchia</taxon>
        <taxon>Euthyneura</taxon>
        <taxon>Panpulmonata</taxon>
        <taxon>Sacoglossa</taxon>
        <taxon>Placobranchoidea</taxon>
        <taxon>Plakobranchidae</taxon>
        <taxon>Plakobranchus</taxon>
    </lineage>
</organism>
<proteinExistence type="predicted"/>
<dbReference type="SUPFAM" id="SSF56672">
    <property type="entry name" value="DNA/RNA polymerases"/>
    <property type="match status" value="1"/>
</dbReference>
<dbReference type="InterPro" id="IPR041577">
    <property type="entry name" value="RT_RNaseH_2"/>
</dbReference>
<name>A0AAV3Y892_9GAST</name>
<gene>
    <name evidence="2" type="ORF">PoB_000552500</name>
</gene>
<feature type="domain" description="Reverse transcriptase/retrotransposon-derived protein RNase H-like" evidence="1">
    <location>
        <begin position="69"/>
        <end position="132"/>
    </location>
</feature>
<keyword evidence="3" id="KW-1185">Reference proteome</keyword>
<dbReference type="InterPro" id="IPR043502">
    <property type="entry name" value="DNA/RNA_pol_sf"/>
</dbReference>
<evidence type="ECO:0000313" key="2">
    <source>
        <dbReference type="EMBL" id="GFN79019.1"/>
    </source>
</evidence>
<evidence type="ECO:0000313" key="3">
    <source>
        <dbReference type="Proteomes" id="UP000735302"/>
    </source>
</evidence>
<comment type="caution">
    <text evidence="2">The sequence shown here is derived from an EMBL/GenBank/DDBJ whole genome shotgun (WGS) entry which is preliminary data.</text>
</comment>
<dbReference type="AlphaFoldDB" id="A0AAV3Y892"/>
<protein>
    <submittedName>
        <fullName evidence="2">DNA/RNA polymerases superfamily protein</fullName>
    </submittedName>
</protein>
<evidence type="ECO:0000259" key="1">
    <source>
        <dbReference type="Pfam" id="PF17919"/>
    </source>
</evidence>
<dbReference type="Pfam" id="PF17919">
    <property type="entry name" value="RT_RNaseH_2"/>
    <property type="match status" value="1"/>
</dbReference>
<sequence length="233" mass="25760">MVLLPQPNNHLVLQLQCPFERNATNILLPPQPTYDELSDEDLVKALLSLHLKAMELVRKNLPDKVLSSDECQTAFGTVCSFLSSDSILAIQDMDSPFAIRTSASDYGVCAVLLQSRDDVLMPCRYATKTVHDCLVQGIEQGCSTAPEIPPVCSSVRLAVVTFIRPVFEYANPVLNLASRTSLEKLDRVQNAALRLVLRALWSTPIAILELAAGCEPLGLRRGEQTVFAQERYF</sequence>
<reference evidence="2 3" key="1">
    <citation type="journal article" date="2021" name="Elife">
        <title>Chloroplast acquisition without the gene transfer in kleptoplastic sea slugs, Plakobranchus ocellatus.</title>
        <authorList>
            <person name="Maeda T."/>
            <person name="Takahashi S."/>
            <person name="Yoshida T."/>
            <person name="Shimamura S."/>
            <person name="Takaki Y."/>
            <person name="Nagai Y."/>
            <person name="Toyoda A."/>
            <person name="Suzuki Y."/>
            <person name="Arimoto A."/>
            <person name="Ishii H."/>
            <person name="Satoh N."/>
            <person name="Nishiyama T."/>
            <person name="Hasebe M."/>
            <person name="Maruyama T."/>
            <person name="Minagawa J."/>
            <person name="Obokata J."/>
            <person name="Shigenobu S."/>
        </authorList>
    </citation>
    <scope>NUCLEOTIDE SEQUENCE [LARGE SCALE GENOMIC DNA]</scope>
</reference>
<dbReference type="EMBL" id="BLXT01000624">
    <property type="protein sequence ID" value="GFN79019.1"/>
    <property type="molecule type" value="Genomic_DNA"/>
</dbReference>
<accession>A0AAV3Y892</accession>
<dbReference type="Proteomes" id="UP000735302">
    <property type="component" value="Unassembled WGS sequence"/>
</dbReference>